<dbReference type="KEGG" id="smal:SMALA_4376"/>
<dbReference type="EMBL" id="JAALLH010000001">
    <property type="protein sequence ID" value="NIY67336.1"/>
    <property type="molecule type" value="Genomic_DNA"/>
</dbReference>
<evidence type="ECO:0000313" key="2">
    <source>
        <dbReference type="EMBL" id="NIY67336.1"/>
    </source>
</evidence>
<dbReference type="RefSeq" id="WP_099014529.1">
    <property type="nucleotide sequence ID" value="NZ_CP023992.1"/>
</dbReference>
<name>A0A291SUR5_STRMQ</name>
<feature type="compositionally biased region" description="Polar residues" evidence="1">
    <location>
        <begin position="132"/>
        <end position="151"/>
    </location>
</feature>
<protein>
    <submittedName>
        <fullName evidence="2">Uncharacterized protein</fullName>
    </submittedName>
</protein>
<evidence type="ECO:0000313" key="3">
    <source>
        <dbReference type="Proteomes" id="UP000536624"/>
    </source>
</evidence>
<dbReference type="AlphaFoldDB" id="A0A291SUR5"/>
<accession>A0A291SUR5</accession>
<dbReference type="GeneID" id="303178389"/>
<comment type="caution">
    <text evidence="2">The sequence shown here is derived from an EMBL/GenBank/DDBJ whole genome shotgun (WGS) entry which is preliminary data.</text>
</comment>
<sequence length="173" mass="17289">MKKAVGIAGTVAAAALLLTACGSDGDDDKKDTSKDTSSASSAPAEGGADAKVSGTYVAKSGDEAVILSINGKKAILMAGKHICDGEYADMGGKMLMLKCADGNTDRSAGKVTPSADGKTLTVDWDALAKNDTFTRTTSPSDLPSGIPTSLPSGLPTDLPSGVPTDLPTDLPTG</sequence>
<dbReference type="Proteomes" id="UP000536624">
    <property type="component" value="Unassembled WGS sequence"/>
</dbReference>
<feature type="region of interest" description="Disordered" evidence="1">
    <location>
        <begin position="132"/>
        <end position="173"/>
    </location>
</feature>
<feature type="compositionally biased region" description="Low complexity" evidence="1">
    <location>
        <begin position="35"/>
        <end position="50"/>
    </location>
</feature>
<feature type="region of interest" description="Disordered" evidence="1">
    <location>
        <begin position="23"/>
        <end position="51"/>
    </location>
</feature>
<organism evidence="2 3">
    <name type="scientific">Streptomyces malaysiensis</name>
    <dbReference type="NCBI Taxonomy" id="92644"/>
    <lineage>
        <taxon>Bacteria</taxon>
        <taxon>Bacillati</taxon>
        <taxon>Actinomycetota</taxon>
        <taxon>Actinomycetes</taxon>
        <taxon>Kitasatosporales</taxon>
        <taxon>Streptomycetaceae</taxon>
        <taxon>Streptomyces</taxon>
        <taxon>Streptomyces violaceusniger group</taxon>
    </lineage>
</organism>
<evidence type="ECO:0000256" key="1">
    <source>
        <dbReference type="SAM" id="MobiDB-lite"/>
    </source>
</evidence>
<proteinExistence type="predicted"/>
<reference evidence="2 3" key="1">
    <citation type="submission" date="2020-02" db="EMBL/GenBank/DDBJ databases">
        <title>Streptomyces malaysiensis DSM14702 (JHCC583434, PFL_A843) Genome sequencing and assembly.</title>
        <authorList>
            <person name="Samborskyy M."/>
        </authorList>
    </citation>
    <scope>NUCLEOTIDE SEQUENCE [LARGE SCALE GENOMIC DNA]</scope>
    <source>
        <strain evidence="2 3">DSM 14702</strain>
    </source>
</reference>
<dbReference type="PROSITE" id="PS51257">
    <property type="entry name" value="PROKAR_LIPOPROTEIN"/>
    <property type="match status" value="1"/>
</dbReference>
<gene>
    <name evidence="2" type="ORF">SMALB_5389</name>
</gene>